<protein>
    <recommendedName>
        <fullName evidence="9">C2H2-type domain-containing protein</fullName>
    </recommendedName>
</protein>
<keyword evidence="2" id="KW-0479">Metal-binding</keyword>
<keyword evidence="6" id="KW-0539">Nucleus</keyword>
<sequence>MASIVFNKDMSERREYVCHTCAKAFKRSEHCIRHQRAHTNEKPFQCRFCDRRYARKDLVCRHEKTLHAEGLAARRRSLATQKDAESPARPEVLQAEDDENHSHNDDNGSPNRASEFPGPVPPASPPVLMSGPEFALPEISPRNYSSGSPPQHVTVDSTMFAFSASDTDEALLVDTSYISAPVENPSPFRNTLDHFDFTGPFSDFPMVPLASFNNDGFLASADLVSLHRDLQSENLDFSVAHNINAGLHANALTPPHTGPDQDGICQRQGAAGQSRYAPTMYQSPDVVYVDLPIIAKTPHSKPLCPRVTDSHRERLVDQILLQGSTFGDFSESDLPKATLLSQYLRTFVDSFGVHMPFIHVPTFCPGSAHGALILVMCAIGALMRLEQEVATRLSIHADLLMQPEAVKHIQHDHGSKRFKHLVVPSKEVDPAACLPVWFVQSKLLITWFRAFTGNPHVVAQALNDTAFLVSVRSSSISFPSNH</sequence>
<dbReference type="PROSITE" id="PS50157">
    <property type="entry name" value="ZINC_FINGER_C2H2_2"/>
    <property type="match status" value="2"/>
</dbReference>
<dbReference type="InterPro" id="IPR036236">
    <property type="entry name" value="Znf_C2H2_sf"/>
</dbReference>
<dbReference type="InterPro" id="IPR013087">
    <property type="entry name" value="Znf_C2H2_type"/>
</dbReference>
<feature type="domain" description="C2H2-type" evidence="9">
    <location>
        <begin position="16"/>
        <end position="43"/>
    </location>
</feature>
<dbReference type="Proteomes" id="UP000309734">
    <property type="component" value="Unassembled WGS sequence"/>
</dbReference>
<dbReference type="GO" id="GO:0005634">
    <property type="term" value="C:nucleus"/>
    <property type="evidence" value="ECO:0007669"/>
    <property type="project" value="UniProtKB-SubCell"/>
</dbReference>
<dbReference type="PROSITE" id="PS00028">
    <property type="entry name" value="ZINC_FINGER_C2H2_1"/>
    <property type="match status" value="2"/>
</dbReference>
<evidence type="ECO:0000256" key="2">
    <source>
        <dbReference type="ARBA" id="ARBA00022723"/>
    </source>
</evidence>
<dbReference type="GO" id="GO:0000978">
    <property type="term" value="F:RNA polymerase II cis-regulatory region sequence-specific DNA binding"/>
    <property type="evidence" value="ECO:0007669"/>
    <property type="project" value="InterPro"/>
</dbReference>
<dbReference type="SMART" id="SM00355">
    <property type="entry name" value="ZnF_C2H2"/>
    <property type="match status" value="2"/>
</dbReference>
<dbReference type="GO" id="GO:0000981">
    <property type="term" value="F:DNA-binding transcription factor activity, RNA polymerase II-specific"/>
    <property type="evidence" value="ECO:0007669"/>
    <property type="project" value="InterPro"/>
</dbReference>
<evidence type="ECO:0000256" key="4">
    <source>
        <dbReference type="ARBA" id="ARBA00022771"/>
    </source>
</evidence>
<dbReference type="AlphaFoldDB" id="A0A4S9WMF6"/>
<dbReference type="GO" id="GO:0008270">
    <property type="term" value="F:zinc ion binding"/>
    <property type="evidence" value="ECO:0007669"/>
    <property type="project" value="UniProtKB-KW"/>
</dbReference>
<comment type="caution">
    <text evidence="10">The sequence shown here is derived from an EMBL/GenBank/DDBJ whole genome shotgun (WGS) entry which is preliminary data.</text>
</comment>
<evidence type="ECO:0000256" key="6">
    <source>
        <dbReference type="ARBA" id="ARBA00023242"/>
    </source>
</evidence>
<dbReference type="Gene3D" id="3.30.160.60">
    <property type="entry name" value="Classic Zinc Finger"/>
    <property type="match status" value="2"/>
</dbReference>
<evidence type="ECO:0000313" key="11">
    <source>
        <dbReference type="Proteomes" id="UP000309734"/>
    </source>
</evidence>
<keyword evidence="4 7" id="KW-0863">Zinc-finger</keyword>
<evidence type="ECO:0000256" key="8">
    <source>
        <dbReference type="SAM" id="MobiDB-lite"/>
    </source>
</evidence>
<keyword evidence="5" id="KW-0862">Zinc</keyword>
<comment type="subcellular location">
    <subcellularLocation>
        <location evidence="1">Nucleus</location>
    </subcellularLocation>
</comment>
<reference evidence="10 11" key="1">
    <citation type="submission" date="2018-10" db="EMBL/GenBank/DDBJ databases">
        <title>Fifty Aureobasidium pullulans genomes reveal a recombining polyextremotolerant generalist.</title>
        <authorList>
            <person name="Gostincar C."/>
            <person name="Turk M."/>
            <person name="Zajc J."/>
            <person name="Gunde-Cimerman N."/>
        </authorList>
    </citation>
    <scope>NUCLEOTIDE SEQUENCE [LARGE SCALE GENOMIC DNA]</scope>
    <source>
        <strain evidence="10 11">EXF-3519</strain>
    </source>
</reference>
<evidence type="ECO:0000259" key="9">
    <source>
        <dbReference type="PROSITE" id="PS50157"/>
    </source>
</evidence>
<gene>
    <name evidence="10" type="ORF">D6C85_08126</name>
</gene>
<keyword evidence="3" id="KW-0677">Repeat</keyword>
<evidence type="ECO:0000256" key="5">
    <source>
        <dbReference type="ARBA" id="ARBA00022833"/>
    </source>
</evidence>
<name>A0A4S9WMF6_AURPU</name>
<feature type="region of interest" description="Disordered" evidence="8">
    <location>
        <begin position="76"/>
        <end position="129"/>
    </location>
</feature>
<evidence type="ECO:0000256" key="7">
    <source>
        <dbReference type="PROSITE-ProRule" id="PRU00042"/>
    </source>
</evidence>
<evidence type="ECO:0000313" key="10">
    <source>
        <dbReference type="EMBL" id="THZ66444.1"/>
    </source>
</evidence>
<dbReference type="SUPFAM" id="SSF57667">
    <property type="entry name" value="beta-beta-alpha zinc fingers"/>
    <property type="match status" value="1"/>
</dbReference>
<dbReference type="EMBL" id="QZBS01000362">
    <property type="protein sequence ID" value="THZ66444.1"/>
    <property type="molecule type" value="Genomic_DNA"/>
</dbReference>
<dbReference type="PANTHER" id="PTHR40626:SF11">
    <property type="entry name" value="ZINC FINGER PROTEIN YPR022C"/>
    <property type="match status" value="1"/>
</dbReference>
<proteinExistence type="predicted"/>
<organism evidence="10 11">
    <name type="scientific">Aureobasidium pullulans</name>
    <name type="common">Black yeast</name>
    <name type="synonym">Pullularia pullulans</name>
    <dbReference type="NCBI Taxonomy" id="5580"/>
    <lineage>
        <taxon>Eukaryota</taxon>
        <taxon>Fungi</taxon>
        <taxon>Dikarya</taxon>
        <taxon>Ascomycota</taxon>
        <taxon>Pezizomycotina</taxon>
        <taxon>Dothideomycetes</taxon>
        <taxon>Dothideomycetidae</taxon>
        <taxon>Dothideales</taxon>
        <taxon>Saccotheciaceae</taxon>
        <taxon>Aureobasidium</taxon>
    </lineage>
</organism>
<dbReference type="GO" id="GO:0000785">
    <property type="term" value="C:chromatin"/>
    <property type="evidence" value="ECO:0007669"/>
    <property type="project" value="TreeGrafter"/>
</dbReference>
<evidence type="ECO:0000256" key="3">
    <source>
        <dbReference type="ARBA" id="ARBA00022737"/>
    </source>
</evidence>
<dbReference type="PANTHER" id="PTHR40626">
    <property type="entry name" value="MIP31509P"/>
    <property type="match status" value="1"/>
</dbReference>
<accession>A0A4S9WMF6</accession>
<evidence type="ECO:0000256" key="1">
    <source>
        <dbReference type="ARBA" id="ARBA00004123"/>
    </source>
</evidence>
<feature type="domain" description="C2H2-type" evidence="9">
    <location>
        <begin position="44"/>
        <end position="68"/>
    </location>
</feature>
<dbReference type="InterPro" id="IPR051059">
    <property type="entry name" value="VerF-like"/>
</dbReference>